<dbReference type="SMART" id="SM00825">
    <property type="entry name" value="PKS_KS"/>
    <property type="match status" value="1"/>
</dbReference>
<evidence type="ECO:0000313" key="6">
    <source>
        <dbReference type="Proteomes" id="UP000319383"/>
    </source>
</evidence>
<dbReference type="PANTHER" id="PTHR11712">
    <property type="entry name" value="POLYKETIDE SYNTHASE-RELATED"/>
    <property type="match status" value="1"/>
</dbReference>
<dbReference type="InterPro" id="IPR014031">
    <property type="entry name" value="Ketoacyl_synth_C"/>
</dbReference>
<dbReference type="EMBL" id="CP036276">
    <property type="protein sequence ID" value="QDU46798.1"/>
    <property type="molecule type" value="Genomic_DNA"/>
</dbReference>
<dbReference type="Pfam" id="PF00109">
    <property type="entry name" value="ketoacyl-synt"/>
    <property type="match status" value="1"/>
</dbReference>
<dbReference type="NCBIfam" id="NF005589">
    <property type="entry name" value="PRK07314.1"/>
    <property type="match status" value="1"/>
</dbReference>
<dbReference type="KEGG" id="sdyn:Mal52_53200"/>
<dbReference type="Pfam" id="PF02801">
    <property type="entry name" value="Ketoacyl-synt_C"/>
    <property type="match status" value="1"/>
</dbReference>
<gene>
    <name evidence="5" type="primary">fabF_5</name>
    <name evidence="5" type="ORF">Mal52_53200</name>
</gene>
<dbReference type="GO" id="GO:0004315">
    <property type="term" value="F:3-oxoacyl-[acyl-carrier-protein] synthase activity"/>
    <property type="evidence" value="ECO:0007669"/>
    <property type="project" value="UniProtKB-EC"/>
</dbReference>
<evidence type="ECO:0000256" key="3">
    <source>
        <dbReference type="RuleBase" id="RU003694"/>
    </source>
</evidence>
<dbReference type="FunFam" id="3.40.47.10:FF:000029">
    <property type="entry name" value="3-oxoacyl-[acyl-carrier-protein] synthase 1"/>
    <property type="match status" value="1"/>
</dbReference>
<keyword evidence="6" id="KW-1185">Reference proteome</keyword>
<dbReference type="InterPro" id="IPR014030">
    <property type="entry name" value="Ketoacyl_synth_N"/>
</dbReference>
<dbReference type="Proteomes" id="UP000319383">
    <property type="component" value="Chromosome"/>
</dbReference>
<dbReference type="EC" id="2.3.1.179" evidence="5"/>
<dbReference type="PANTHER" id="PTHR11712:SF336">
    <property type="entry name" value="3-OXOACYL-[ACYL-CARRIER-PROTEIN] SYNTHASE, MITOCHONDRIAL"/>
    <property type="match status" value="1"/>
</dbReference>
<dbReference type="CDD" id="cd00834">
    <property type="entry name" value="KAS_I_II"/>
    <property type="match status" value="1"/>
</dbReference>
<evidence type="ECO:0000313" key="5">
    <source>
        <dbReference type="EMBL" id="QDU46798.1"/>
    </source>
</evidence>
<protein>
    <submittedName>
        <fullName evidence="5">3-oxoacyl-[acyl-carrier-protein] synthase 2</fullName>
        <ecNumber evidence="5">2.3.1.179</ecNumber>
    </submittedName>
</protein>
<dbReference type="InterPro" id="IPR000794">
    <property type="entry name" value="Beta-ketoacyl_synthase"/>
</dbReference>
<name>A0A517ZWG7_9PLAN</name>
<proteinExistence type="inferred from homology"/>
<evidence type="ECO:0000256" key="1">
    <source>
        <dbReference type="ARBA" id="ARBA00008467"/>
    </source>
</evidence>
<feature type="domain" description="Ketosynthase family 3 (KS3)" evidence="4">
    <location>
        <begin position="4"/>
        <end position="425"/>
    </location>
</feature>
<dbReference type="InterPro" id="IPR020841">
    <property type="entry name" value="PKS_Beta-ketoAc_synthase_dom"/>
</dbReference>
<dbReference type="GO" id="GO:0005829">
    <property type="term" value="C:cytosol"/>
    <property type="evidence" value="ECO:0007669"/>
    <property type="project" value="TreeGrafter"/>
</dbReference>
<dbReference type="InterPro" id="IPR016039">
    <property type="entry name" value="Thiolase-like"/>
</dbReference>
<organism evidence="5 6">
    <name type="scientific">Symmachiella dynata</name>
    <dbReference type="NCBI Taxonomy" id="2527995"/>
    <lineage>
        <taxon>Bacteria</taxon>
        <taxon>Pseudomonadati</taxon>
        <taxon>Planctomycetota</taxon>
        <taxon>Planctomycetia</taxon>
        <taxon>Planctomycetales</taxon>
        <taxon>Planctomycetaceae</taxon>
        <taxon>Symmachiella</taxon>
    </lineage>
</organism>
<reference evidence="5 6" key="1">
    <citation type="submission" date="2019-02" db="EMBL/GenBank/DDBJ databases">
        <title>Deep-cultivation of Planctomycetes and their phenomic and genomic characterization uncovers novel biology.</title>
        <authorList>
            <person name="Wiegand S."/>
            <person name="Jogler M."/>
            <person name="Boedeker C."/>
            <person name="Pinto D."/>
            <person name="Vollmers J."/>
            <person name="Rivas-Marin E."/>
            <person name="Kohn T."/>
            <person name="Peeters S.H."/>
            <person name="Heuer A."/>
            <person name="Rast P."/>
            <person name="Oberbeckmann S."/>
            <person name="Bunk B."/>
            <person name="Jeske O."/>
            <person name="Meyerdierks A."/>
            <person name="Storesund J.E."/>
            <person name="Kallscheuer N."/>
            <person name="Luecker S."/>
            <person name="Lage O.M."/>
            <person name="Pohl T."/>
            <person name="Merkel B.J."/>
            <person name="Hornburger P."/>
            <person name="Mueller R.-W."/>
            <person name="Bruemmer F."/>
            <person name="Labrenz M."/>
            <person name="Spormann A.M."/>
            <person name="Op den Camp H."/>
            <person name="Overmann J."/>
            <person name="Amann R."/>
            <person name="Jetten M.S.M."/>
            <person name="Mascher T."/>
            <person name="Medema M.H."/>
            <person name="Devos D.P."/>
            <person name="Kaster A.-K."/>
            <person name="Ovreas L."/>
            <person name="Rohde M."/>
            <person name="Galperin M.Y."/>
            <person name="Jogler C."/>
        </authorList>
    </citation>
    <scope>NUCLEOTIDE SEQUENCE [LARGE SCALE GENOMIC DNA]</scope>
    <source>
        <strain evidence="5 6">Mal52</strain>
    </source>
</reference>
<accession>A0A517ZWG7</accession>
<dbReference type="AlphaFoldDB" id="A0A517ZWG7"/>
<keyword evidence="5" id="KW-0012">Acyltransferase</keyword>
<dbReference type="GO" id="GO:0006633">
    <property type="term" value="P:fatty acid biosynthetic process"/>
    <property type="evidence" value="ECO:0007669"/>
    <property type="project" value="TreeGrafter"/>
</dbReference>
<dbReference type="PROSITE" id="PS52004">
    <property type="entry name" value="KS3_2"/>
    <property type="match status" value="1"/>
</dbReference>
<sequence length="439" mass="47043">MGMKRRVVITGVGCVTPLGATTEELWQGLTAGRSGIGPLTLFDADNFPVRIAAEVRDWDLWDVGENPRQWEHCPRQTTFAIGAGLKAGRSASLETSRIDPVRMGVYLGCGEAFADFDRFTQSISGATVGGDTTSEFNSTALRIFDPHAECEYEPNLPASHLASLFDAQGPNFNCIAACVSSTQAIGEAARLIRRDDADVMLAGGSHSTIHPFGVTGFQRLSALSTRNDDPATAVRPFDRERDGFVIGEGSAVFVLEELEHARRRGAEIWGEVDGYGSSQDAYRVTDTHPDGRGIATAIGRALYEAELNVEDINYINAHGTGTVLNDKIETLAVKRAFGRQAHSVPISSTKSMLGHATTACGAIEAAVCLLAIKHGVAPPTINYSTPDPECDLDYIPNIAREIDCRHVLSNSIGFGGQNAALVLSRFDEASSTATVRWAA</sequence>
<dbReference type="SUPFAM" id="SSF53901">
    <property type="entry name" value="Thiolase-like"/>
    <property type="match status" value="1"/>
</dbReference>
<keyword evidence="2 3" id="KW-0808">Transferase</keyword>
<evidence type="ECO:0000259" key="4">
    <source>
        <dbReference type="PROSITE" id="PS52004"/>
    </source>
</evidence>
<dbReference type="Gene3D" id="3.40.47.10">
    <property type="match status" value="1"/>
</dbReference>
<comment type="similarity">
    <text evidence="1 3">Belongs to the thiolase-like superfamily. Beta-ketoacyl-ACP synthases family.</text>
</comment>
<evidence type="ECO:0000256" key="2">
    <source>
        <dbReference type="ARBA" id="ARBA00022679"/>
    </source>
</evidence>